<gene>
    <name evidence="3" type="ORF">ACH5RR_008753</name>
</gene>
<evidence type="ECO:0000313" key="3">
    <source>
        <dbReference type="EMBL" id="KAL3529431.1"/>
    </source>
</evidence>
<dbReference type="Proteomes" id="UP001630127">
    <property type="component" value="Unassembled WGS sequence"/>
</dbReference>
<keyword evidence="1" id="KW-0472">Membrane</keyword>
<dbReference type="AlphaFoldDB" id="A0ABD3ACD5"/>
<dbReference type="EMBL" id="JBJUIK010000004">
    <property type="protein sequence ID" value="KAL3529431.1"/>
    <property type="molecule type" value="Genomic_DNA"/>
</dbReference>
<protein>
    <recommendedName>
        <fullName evidence="2">Tf2-1-like SH3-like domain-containing protein</fullName>
    </recommendedName>
</protein>
<dbReference type="Pfam" id="PF24626">
    <property type="entry name" value="SH3_Tf2-1"/>
    <property type="match status" value="1"/>
</dbReference>
<dbReference type="InterPro" id="IPR056924">
    <property type="entry name" value="SH3_Tf2-1"/>
</dbReference>
<keyword evidence="1" id="KW-0812">Transmembrane</keyword>
<feature type="domain" description="Tf2-1-like SH3-like" evidence="2">
    <location>
        <begin position="193"/>
        <end position="252"/>
    </location>
</feature>
<name>A0ABD3ACD5_9GENT</name>
<evidence type="ECO:0000313" key="4">
    <source>
        <dbReference type="Proteomes" id="UP001630127"/>
    </source>
</evidence>
<feature type="transmembrane region" description="Helical" evidence="1">
    <location>
        <begin position="94"/>
        <end position="116"/>
    </location>
</feature>
<keyword evidence="1" id="KW-1133">Transmembrane helix</keyword>
<organism evidence="3 4">
    <name type="scientific">Cinchona calisaya</name>
    <dbReference type="NCBI Taxonomy" id="153742"/>
    <lineage>
        <taxon>Eukaryota</taxon>
        <taxon>Viridiplantae</taxon>
        <taxon>Streptophyta</taxon>
        <taxon>Embryophyta</taxon>
        <taxon>Tracheophyta</taxon>
        <taxon>Spermatophyta</taxon>
        <taxon>Magnoliopsida</taxon>
        <taxon>eudicotyledons</taxon>
        <taxon>Gunneridae</taxon>
        <taxon>Pentapetalae</taxon>
        <taxon>asterids</taxon>
        <taxon>lamiids</taxon>
        <taxon>Gentianales</taxon>
        <taxon>Rubiaceae</taxon>
        <taxon>Cinchonoideae</taxon>
        <taxon>Cinchoneae</taxon>
        <taxon>Cinchona</taxon>
    </lineage>
</organism>
<evidence type="ECO:0000256" key="1">
    <source>
        <dbReference type="SAM" id="Phobius"/>
    </source>
</evidence>
<evidence type="ECO:0000259" key="2">
    <source>
        <dbReference type="Pfam" id="PF24626"/>
    </source>
</evidence>
<accession>A0ABD3ACD5</accession>
<reference evidence="3 4" key="1">
    <citation type="submission" date="2024-11" db="EMBL/GenBank/DDBJ databases">
        <title>A near-complete genome assembly of Cinchona calisaya.</title>
        <authorList>
            <person name="Lian D.C."/>
            <person name="Zhao X.W."/>
            <person name="Wei L."/>
        </authorList>
    </citation>
    <scope>NUCLEOTIDE SEQUENCE [LARGE SCALE GENOMIC DNA]</scope>
    <source>
        <tissue evidence="3">Nenye</tissue>
    </source>
</reference>
<comment type="caution">
    <text evidence="3">The sequence shown here is derived from an EMBL/GenBank/DDBJ whole genome shotgun (WGS) entry which is preliminary data.</text>
</comment>
<sequence>MGINHSNLDDAIQMTSLAKKHVTRYGSNQPIISRANSVTTQRSAASVQHSSTVVRVQNSLISAPKVTEGEFLQLVLLVSLLELRGERKCIVLKLLSLYVTVLTDLVHLILVVALVGNQDMANRLVHKDKGSIDRLPVEGETLVVHRVSEDAEAFAEHVKKIHNEVRLATETSNERFKEAANEHQCFKEFTEGQVMVYLRTERFPKRAFHKLKSRKIGPYIILKKISSNAYMVEFSDDLQTSPKFNVSDLYDFHEFDAKRGQLW</sequence>
<keyword evidence="4" id="KW-1185">Reference proteome</keyword>
<proteinExistence type="predicted"/>